<dbReference type="Pfam" id="PF00069">
    <property type="entry name" value="Pkinase"/>
    <property type="match status" value="1"/>
</dbReference>
<dbReference type="PROSITE" id="PS00107">
    <property type="entry name" value="PROTEIN_KINASE_ATP"/>
    <property type="match status" value="1"/>
</dbReference>
<dbReference type="GO" id="GO:0005524">
    <property type="term" value="F:ATP binding"/>
    <property type="evidence" value="ECO:0007669"/>
    <property type="project" value="UniProtKB-UniRule"/>
</dbReference>
<feature type="region of interest" description="Disordered" evidence="6">
    <location>
        <begin position="309"/>
        <end position="469"/>
    </location>
</feature>
<dbReference type="EMBL" id="KZ679257">
    <property type="protein sequence ID" value="PTB45573.1"/>
    <property type="molecule type" value="Genomic_DNA"/>
</dbReference>
<dbReference type="InterPro" id="IPR050235">
    <property type="entry name" value="CK1_Ser-Thr_kinase"/>
</dbReference>
<evidence type="ECO:0000256" key="2">
    <source>
        <dbReference type="ARBA" id="ARBA00022741"/>
    </source>
</evidence>
<dbReference type="EC" id="2.7.11.1" evidence="1"/>
<evidence type="ECO:0000259" key="7">
    <source>
        <dbReference type="PROSITE" id="PS50011"/>
    </source>
</evidence>
<keyword evidence="5" id="KW-0808">Transferase</keyword>
<evidence type="ECO:0000256" key="4">
    <source>
        <dbReference type="PROSITE-ProRule" id="PRU10141"/>
    </source>
</evidence>
<dbReference type="InterPro" id="IPR000719">
    <property type="entry name" value="Prot_kinase_dom"/>
</dbReference>
<organism evidence="8 9">
    <name type="scientific">Trichoderma asperellum (strain ATCC 204424 / CBS 433.97 / NBRC 101777)</name>
    <dbReference type="NCBI Taxonomy" id="1042311"/>
    <lineage>
        <taxon>Eukaryota</taxon>
        <taxon>Fungi</taxon>
        <taxon>Dikarya</taxon>
        <taxon>Ascomycota</taxon>
        <taxon>Pezizomycotina</taxon>
        <taxon>Sordariomycetes</taxon>
        <taxon>Hypocreomycetidae</taxon>
        <taxon>Hypocreales</taxon>
        <taxon>Hypocreaceae</taxon>
        <taxon>Trichoderma</taxon>
    </lineage>
</organism>
<protein>
    <recommendedName>
        <fullName evidence="1">non-specific serine/threonine protein kinase</fullName>
        <ecNumber evidence="1">2.7.11.1</ecNumber>
    </recommendedName>
</protein>
<dbReference type="OrthoDB" id="5800476at2759"/>
<dbReference type="GO" id="GO:0004674">
    <property type="term" value="F:protein serine/threonine kinase activity"/>
    <property type="evidence" value="ECO:0007669"/>
    <property type="project" value="UniProtKB-KW"/>
</dbReference>
<evidence type="ECO:0000313" key="8">
    <source>
        <dbReference type="EMBL" id="PTB45573.1"/>
    </source>
</evidence>
<dbReference type="InterPro" id="IPR008271">
    <property type="entry name" value="Ser/Thr_kinase_AS"/>
</dbReference>
<dbReference type="InterPro" id="IPR011009">
    <property type="entry name" value="Kinase-like_dom_sf"/>
</dbReference>
<evidence type="ECO:0000313" key="9">
    <source>
        <dbReference type="Proteomes" id="UP000240493"/>
    </source>
</evidence>
<feature type="compositionally biased region" description="Polar residues" evidence="6">
    <location>
        <begin position="323"/>
        <end position="341"/>
    </location>
</feature>
<dbReference type="Gene3D" id="1.10.510.10">
    <property type="entry name" value="Transferase(Phosphotransferase) domain 1"/>
    <property type="match status" value="1"/>
</dbReference>
<feature type="domain" description="Protein kinase" evidence="7">
    <location>
        <begin position="17"/>
        <end position="287"/>
    </location>
</feature>
<dbReference type="Proteomes" id="UP000240493">
    <property type="component" value="Unassembled WGS sequence"/>
</dbReference>
<evidence type="ECO:0000256" key="3">
    <source>
        <dbReference type="ARBA" id="ARBA00022840"/>
    </source>
</evidence>
<dbReference type="PROSITE" id="PS50011">
    <property type="entry name" value="PROTEIN_KINASE_DOM"/>
    <property type="match status" value="1"/>
</dbReference>
<accession>A0A2T3ZLB3</accession>
<comment type="similarity">
    <text evidence="5">Belongs to the protein kinase superfamily.</text>
</comment>
<feature type="compositionally biased region" description="Polar residues" evidence="6">
    <location>
        <begin position="357"/>
        <end position="368"/>
    </location>
</feature>
<feature type="compositionally biased region" description="Low complexity" evidence="6">
    <location>
        <begin position="436"/>
        <end position="451"/>
    </location>
</feature>
<feature type="compositionally biased region" description="Basic and acidic residues" evidence="6">
    <location>
        <begin position="400"/>
        <end position="411"/>
    </location>
</feature>
<keyword evidence="9" id="KW-1185">Reference proteome</keyword>
<feature type="binding site" evidence="4">
    <location>
        <position position="46"/>
    </location>
    <ligand>
        <name>ATP</name>
        <dbReference type="ChEBI" id="CHEBI:30616"/>
    </ligand>
</feature>
<keyword evidence="3 4" id="KW-0067">ATP-binding</keyword>
<gene>
    <name evidence="8" type="ORF">M441DRAFT_451848</name>
</gene>
<dbReference type="SMART" id="SM00220">
    <property type="entry name" value="S_TKc"/>
    <property type="match status" value="1"/>
</dbReference>
<keyword evidence="5" id="KW-0418">Kinase</keyword>
<dbReference type="SUPFAM" id="SSF56112">
    <property type="entry name" value="Protein kinase-like (PK-like)"/>
    <property type="match status" value="1"/>
</dbReference>
<evidence type="ECO:0000256" key="5">
    <source>
        <dbReference type="RuleBase" id="RU000304"/>
    </source>
</evidence>
<evidence type="ECO:0000256" key="6">
    <source>
        <dbReference type="SAM" id="MobiDB-lite"/>
    </source>
</evidence>
<sequence length="469" mass="53785">MPRYYRDYKGITIRDRWRLEGEIGAGGFGQVYLATDLKTNKFVAVKLCYLKANPGNSSLQHESVFYKMLQNQPGIATLHDIGSDDRQSIEFMVCDLLGASLWDLLGRCGHRFSLKTTLMLTDQLISRVEMLHSKNLLHRDLKMENIVMGFGKENGKTAYLLDFGLSGYFRSRDDYITAPDYRLAGTIETACIAWHLNRPQSPKDDLESLAYVLIFLFRGYLPWSIDGDSDASYPSSERALKMKLSLPIDIICKDMPPQFARHLKYVRSLKYNDMPNYSKLRDMYQRLMKRMGYEYDGVYDWDLTEKEIDSTKQPPSDAIPASTRDQSLKQENAVAQSNSPIQDKPFVQDKPLVQDKTLVQDSPLTQSKTLKRKKDEDNREDDQQDTQKQTIQPAKKRKPVFTEKVTDKDQDQPVTKRRRRQPKVQTKDASTKNAQEEATTTEKVAETNETAGKNVPRGKKPATRKGAHK</sequence>
<keyword evidence="2 4" id="KW-0547">Nucleotide-binding</keyword>
<evidence type="ECO:0000256" key="1">
    <source>
        <dbReference type="ARBA" id="ARBA00012513"/>
    </source>
</evidence>
<reference evidence="8 9" key="1">
    <citation type="submission" date="2016-07" db="EMBL/GenBank/DDBJ databases">
        <title>Multiple horizontal gene transfer events from other fungi enriched the ability of initially mycotrophic Trichoderma (Ascomycota) to feed on dead plant biomass.</title>
        <authorList>
            <consortium name="DOE Joint Genome Institute"/>
            <person name="Aerts A."/>
            <person name="Atanasova L."/>
            <person name="Chenthamara K."/>
            <person name="Zhang J."/>
            <person name="Grujic M."/>
            <person name="Henrissat B."/>
            <person name="Kuo A."/>
            <person name="Salamov A."/>
            <person name="Lipzen A."/>
            <person name="Labutti K."/>
            <person name="Barry K."/>
            <person name="Miao Y."/>
            <person name="Rahimi M.J."/>
            <person name="Shen Q."/>
            <person name="Grigoriev I.V."/>
            <person name="Kubicek C.P."/>
            <person name="Druzhinina I.S."/>
        </authorList>
    </citation>
    <scope>NUCLEOTIDE SEQUENCE [LARGE SCALE GENOMIC DNA]</scope>
    <source>
        <strain evidence="8 9">CBS 433.97</strain>
    </source>
</reference>
<name>A0A2T3ZLB3_TRIA4</name>
<dbReference type="InterPro" id="IPR017441">
    <property type="entry name" value="Protein_kinase_ATP_BS"/>
</dbReference>
<dbReference type="PROSITE" id="PS00108">
    <property type="entry name" value="PROTEIN_KINASE_ST"/>
    <property type="match status" value="1"/>
</dbReference>
<dbReference type="PANTHER" id="PTHR11909">
    <property type="entry name" value="CASEIN KINASE-RELATED"/>
    <property type="match status" value="1"/>
</dbReference>
<feature type="compositionally biased region" description="Basic residues" evidence="6">
    <location>
        <begin position="456"/>
        <end position="469"/>
    </location>
</feature>
<dbReference type="STRING" id="1042311.A0A2T3ZLB3"/>
<keyword evidence="5" id="KW-0723">Serine/threonine-protein kinase</keyword>
<dbReference type="AlphaFoldDB" id="A0A2T3ZLB3"/>
<proteinExistence type="inferred from homology"/>